<gene>
    <name evidence="1" type="ORF">FA95DRAFT_1605567</name>
</gene>
<name>A0ACB8RV48_9AGAM</name>
<dbReference type="Proteomes" id="UP000814033">
    <property type="component" value="Unassembled WGS sequence"/>
</dbReference>
<dbReference type="EMBL" id="MU275893">
    <property type="protein sequence ID" value="KAI0048028.1"/>
    <property type="molecule type" value="Genomic_DNA"/>
</dbReference>
<reference evidence="1" key="2">
    <citation type="journal article" date="2022" name="New Phytol.">
        <title>Evolutionary transition to the ectomycorrhizal habit in the genomes of a hyperdiverse lineage of mushroom-forming fungi.</title>
        <authorList>
            <person name="Looney B."/>
            <person name="Miyauchi S."/>
            <person name="Morin E."/>
            <person name="Drula E."/>
            <person name="Courty P.E."/>
            <person name="Kohler A."/>
            <person name="Kuo A."/>
            <person name="LaButti K."/>
            <person name="Pangilinan J."/>
            <person name="Lipzen A."/>
            <person name="Riley R."/>
            <person name="Andreopoulos W."/>
            <person name="He G."/>
            <person name="Johnson J."/>
            <person name="Nolan M."/>
            <person name="Tritt A."/>
            <person name="Barry K.W."/>
            <person name="Grigoriev I.V."/>
            <person name="Nagy L.G."/>
            <person name="Hibbett D."/>
            <person name="Henrissat B."/>
            <person name="Matheny P.B."/>
            <person name="Labbe J."/>
            <person name="Martin F.M."/>
        </authorList>
    </citation>
    <scope>NUCLEOTIDE SEQUENCE</scope>
    <source>
        <strain evidence="1">FP105234-sp</strain>
    </source>
</reference>
<evidence type="ECO:0000313" key="2">
    <source>
        <dbReference type="Proteomes" id="UP000814033"/>
    </source>
</evidence>
<comment type="caution">
    <text evidence="1">The sequence shown here is derived from an EMBL/GenBank/DDBJ whole genome shotgun (WGS) entry which is preliminary data.</text>
</comment>
<proteinExistence type="predicted"/>
<organism evidence="1 2">
    <name type="scientific">Auriscalpium vulgare</name>
    <dbReference type="NCBI Taxonomy" id="40419"/>
    <lineage>
        <taxon>Eukaryota</taxon>
        <taxon>Fungi</taxon>
        <taxon>Dikarya</taxon>
        <taxon>Basidiomycota</taxon>
        <taxon>Agaricomycotina</taxon>
        <taxon>Agaricomycetes</taxon>
        <taxon>Russulales</taxon>
        <taxon>Auriscalpiaceae</taxon>
        <taxon>Auriscalpium</taxon>
    </lineage>
</organism>
<evidence type="ECO:0000313" key="1">
    <source>
        <dbReference type="EMBL" id="KAI0048028.1"/>
    </source>
</evidence>
<sequence>MATTLQGIFVEDNVRAPQIVARRKPAFPRTEQAGFAGTPEVELLKSDKDIVSGYISEEEALRDDPVFKYCINPPAAMLAQKTVVDQALQVDHGHSVAVFSPPADPDGSPKPAEHWLVRVLGPVMKYSASPQQRRRIEEMTKKIRAAELEYLGDKDKYFALELLATHPKYQGRGYGSALLKALAWMADEAERPTWLVSSNIVNKAFYESFGYQAVAEIILGDEDPDHTEKPIVTLLMIRQPEKAAPVDEKAAVRL</sequence>
<accession>A0ACB8RV48</accession>
<keyword evidence="2" id="KW-1185">Reference proteome</keyword>
<reference evidence="1" key="1">
    <citation type="submission" date="2021-02" db="EMBL/GenBank/DDBJ databases">
        <authorList>
            <consortium name="DOE Joint Genome Institute"/>
            <person name="Ahrendt S."/>
            <person name="Looney B.P."/>
            <person name="Miyauchi S."/>
            <person name="Morin E."/>
            <person name="Drula E."/>
            <person name="Courty P.E."/>
            <person name="Chicoki N."/>
            <person name="Fauchery L."/>
            <person name="Kohler A."/>
            <person name="Kuo A."/>
            <person name="Labutti K."/>
            <person name="Pangilinan J."/>
            <person name="Lipzen A."/>
            <person name="Riley R."/>
            <person name="Andreopoulos W."/>
            <person name="He G."/>
            <person name="Johnson J."/>
            <person name="Barry K.W."/>
            <person name="Grigoriev I.V."/>
            <person name="Nagy L."/>
            <person name="Hibbett D."/>
            <person name="Henrissat B."/>
            <person name="Matheny P.B."/>
            <person name="Labbe J."/>
            <person name="Martin F."/>
        </authorList>
    </citation>
    <scope>NUCLEOTIDE SEQUENCE</scope>
    <source>
        <strain evidence="1">FP105234-sp</strain>
    </source>
</reference>
<protein>
    <submittedName>
        <fullName evidence="1">Uncharacterized protein</fullName>
    </submittedName>
</protein>